<evidence type="ECO:0000256" key="1">
    <source>
        <dbReference type="ARBA" id="ARBA00012493"/>
    </source>
</evidence>
<dbReference type="InterPro" id="IPR041588">
    <property type="entry name" value="Integrase_H2C2"/>
</dbReference>
<dbReference type="EC" id="2.7.7.49" evidence="1"/>
<feature type="domain" description="Chromo" evidence="9">
    <location>
        <begin position="1419"/>
        <end position="1469"/>
    </location>
</feature>
<feature type="domain" description="Integrase catalytic" evidence="11">
    <location>
        <begin position="1104"/>
        <end position="1272"/>
    </location>
</feature>
<comment type="caution">
    <text evidence="12">The sequence shown here is derived from an EMBL/GenBank/DDBJ whole genome shotgun (WGS) entry which is preliminary data.</text>
</comment>
<dbReference type="InterPro" id="IPR043128">
    <property type="entry name" value="Rev_trsase/Diguanyl_cyclase"/>
</dbReference>
<dbReference type="PROSITE" id="PS50994">
    <property type="entry name" value="INTEGRASE"/>
    <property type="match status" value="1"/>
</dbReference>
<keyword evidence="7" id="KW-0695">RNA-directed DNA polymerase</keyword>
<dbReference type="Proteomes" id="UP000440367">
    <property type="component" value="Unassembled WGS sequence"/>
</dbReference>
<feature type="region of interest" description="Disordered" evidence="8">
    <location>
        <begin position="227"/>
        <end position="306"/>
    </location>
</feature>
<evidence type="ECO:0000313" key="12">
    <source>
        <dbReference type="EMBL" id="KAE8971574.1"/>
    </source>
</evidence>
<dbReference type="Proteomes" id="UP000433483">
    <property type="component" value="Unassembled WGS sequence"/>
</dbReference>
<keyword evidence="4" id="KW-0540">Nuclease</keyword>
<dbReference type="InterPro" id="IPR050951">
    <property type="entry name" value="Retrovirus_Pol_polyprotein"/>
</dbReference>
<dbReference type="Pfam" id="PF13975">
    <property type="entry name" value="gag-asp_proteas"/>
    <property type="match status" value="1"/>
</dbReference>
<keyword evidence="6" id="KW-0378">Hydrolase</keyword>
<evidence type="ECO:0000256" key="6">
    <source>
        <dbReference type="ARBA" id="ARBA00022801"/>
    </source>
</evidence>
<dbReference type="InterPro" id="IPR012337">
    <property type="entry name" value="RNaseH-like_sf"/>
</dbReference>
<dbReference type="InterPro" id="IPR001584">
    <property type="entry name" value="Integrase_cat-core"/>
</dbReference>
<dbReference type="InterPro" id="IPR000953">
    <property type="entry name" value="Chromo/chromo_shadow_dom"/>
</dbReference>
<dbReference type="InterPro" id="IPR016197">
    <property type="entry name" value="Chromo-like_dom_sf"/>
</dbReference>
<evidence type="ECO:0000313" key="13">
    <source>
        <dbReference type="EMBL" id="KAE9171550.1"/>
    </source>
</evidence>
<evidence type="ECO:0000256" key="2">
    <source>
        <dbReference type="ARBA" id="ARBA00022679"/>
    </source>
</evidence>
<dbReference type="GO" id="GO:0003964">
    <property type="term" value="F:RNA-directed DNA polymerase activity"/>
    <property type="evidence" value="ECO:0007669"/>
    <property type="project" value="UniProtKB-KW"/>
</dbReference>
<dbReference type="Pfam" id="PF17921">
    <property type="entry name" value="Integrase_H2C2"/>
    <property type="match status" value="1"/>
</dbReference>
<feature type="domain" description="Reverse transcriptase" evidence="10">
    <location>
        <begin position="539"/>
        <end position="720"/>
    </location>
</feature>
<dbReference type="Pfam" id="PF00078">
    <property type="entry name" value="RVT_1"/>
    <property type="match status" value="1"/>
</dbReference>
<dbReference type="SUPFAM" id="SSF56672">
    <property type="entry name" value="DNA/RNA polymerases"/>
    <property type="match status" value="1"/>
</dbReference>
<dbReference type="InterPro" id="IPR021109">
    <property type="entry name" value="Peptidase_aspartic_dom_sf"/>
</dbReference>
<dbReference type="Gene3D" id="2.40.70.10">
    <property type="entry name" value="Acid Proteases"/>
    <property type="match status" value="1"/>
</dbReference>
<dbReference type="PROSITE" id="PS50013">
    <property type="entry name" value="CHROMO_2"/>
    <property type="match status" value="1"/>
</dbReference>
<evidence type="ECO:0000259" key="9">
    <source>
        <dbReference type="PROSITE" id="PS50013"/>
    </source>
</evidence>
<evidence type="ECO:0000256" key="7">
    <source>
        <dbReference type="ARBA" id="ARBA00022918"/>
    </source>
</evidence>
<dbReference type="Gene3D" id="3.30.420.10">
    <property type="entry name" value="Ribonuclease H-like superfamily/Ribonuclease H"/>
    <property type="match status" value="1"/>
</dbReference>
<accession>A0A6A3HT83</accession>
<evidence type="ECO:0000259" key="11">
    <source>
        <dbReference type="PROSITE" id="PS50994"/>
    </source>
</evidence>
<evidence type="ECO:0000259" key="10">
    <source>
        <dbReference type="PROSITE" id="PS50878"/>
    </source>
</evidence>
<dbReference type="GO" id="GO:0015074">
    <property type="term" value="P:DNA integration"/>
    <property type="evidence" value="ECO:0007669"/>
    <property type="project" value="InterPro"/>
</dbReference>
<dbReference type="CDD" id="cd01647">
    <property type="entry name" value="RT_LTR"/>
    <property type="match status" value="1"/>
</dbReference>
<sequence length="1483" mass="165963">MSGTRYTVDSDGDVEMSIPQPIFEVIRAPELSSWDHAALIEWHREWERYVEKIRHRCTTTGETYENVVATVKGFVKRKTLKNMAMYVLKKSVDDVTDADIMSAVQARCRTLKNEFVPDVTSLFRQSLRMDLSVDDCDARVFRYYEDFNGIVEDNGLQGLIGAGSESDTGYKSRMKARCRLLVENLQPPVLKAQISRLIELERRDCKSNDVALFDLILEHAKVQQRFHRMSQDTTAKRDVKTNKQVRPPQRSPDGSSKDGASRVSAPAPTAPRGADCPTATNAQKEAARQQYQAAKEQRAGSVRSKAVRGGATRNLVRVNGLLEVAYIADTGADQSVIPSAMADSLRAVQPGLGIVPLGSPVSVTLADGSVQVCKMEVVLDLELVTVAGAVNLRAVPCLVLEGEGDEFLLGKDALKRLGIDVDQTLAQLADSTLLEDEKDEFPVGDELPGDASTPIMTLDELLDRAVANGLPREHTTAVREMLELFPQIWRDAVSSGAAASVERLYVRLREDAKPYRSPPRKYAPLQAEFIREYVKSLVAEGLVTKNNAARWACAVVPVRKPGSCDKFRLTIDYRPVNRLTIPIAGVMPSTATVMEVLLGKKVFARFDLTHGFWQLPLHPDCQELFSFVTPDGVYTPNRVPQGAMDSALHFQSQIQTLLAPLIPHSALVWVDDVILFAPTVTEFLVVLRKFFTIVADANLKLNMEKSSLFELEILWCGRYFSAAGVRHDPMRVDALSTLPLPATVADLQRFVFATNWLHDSLPDYARVIAPLHAKLEAEKKKIGKRNRNALQVATQWSREERDAFQDVVSLVRDSALMVHPDPDADLCVFTDASLSGFSIVVTQVRQWQFGVAVEQQDHQLVICKGGMFKDSQLNWTVIEKEAYPIVKACNDLEYLLLRPKGFRLFCDHASLIYIFAPHDELKKHVRDRLQRWAMRLCGLHYRIEHISGDDNVWADIVSRWHVREADSISVAAVRTRGRHVVPVAELSALRPLMDADFVFPTWDNIASAQAGAAREKSRLQVTLSEESGVLVAGGLPWIPTGAKDLLARSFVIAHCGPQGHRGQEAMVLALKARFYITKLEDKVAKFVRQCLLCKHVKGSRLIPRPYGPLLTPTERNEVVHWDFLSLGEGYGDSAYHLEVKDGLSHFCELFACATPTAYVAAEAPLMWAARYGIPKTLLSDQGTHFRNEMIRHMAARLKVEQNFTPVYSPWLNGTVERLNMDVLQVLRALLLEYALDYHEWPYLLPALQANLNHTAVQSLAGHSPVEVFTGLPASSALDVIVAPASETNGERVIEIGDLGDQLENLRTSPHQMHREVTDAKERKRLQDMMTHKGTPMNFDVGDFVLWSRIDQRLPNNKLLGQWVGPFKVIEALPHSFKIEHLVTGRVYEVHASRLKFYADSTLNTTDELLELASSQGMVVGVSGFLEHRFNEEFERWELLVSWVGLQAIENSWEPLDTLLQDVPAKVRQYATTCGDDDFPHQLD</sequence>
<dbReference type="PANTHER" id="PTHR37984">
    <property type="entry name" value="PROTEIN CBG26694"/>
    <property type="match status" value="1"/>
</dbReference>
<dbReference type="Gene3D" id="3.30.70.270">
    <property type="match status" value="2"/>
</dbReference>
<dbReference type="PANTHER" id="PTHR37984:SF5">
    <property type="entry name" value="PROTEIN NYNRIN-LIKE"/>
    <property type="match status" value="1"/>
</dbReference>
<keyword evidence="2" id="KW-0808">Transferase</keyword>
<evidence type="ECO:0000313" key="17">
    <source>
        <dbReference type="Proteomes" id="UP000460718"/>
    </source>
</evidence>
<dbReference type="OrthoDB" id="123716at2759"/>
<name>A0A6A3HT83_9STRA</name>
<dbReference type="PROSITE" id="PS50878">
    <property type="entry name" value="RT_POL"/>
    <property type="match status" value="1"/>
</dbReference>
<dbReference type="Gene3D" id="1.10.340.70">
    <property type="match status" value="1"/>
</dbReference>
<dbReference type="GO" id="GO:0003676">
    <property type="term" value="F:nucleic acid binding"/>
    <property type="evidence" value="ECO:0007669"/>
    <property type="project" value="InterPro"/>
</dbReference>
<dbReference type="Gene3D" id="3.10.10.10">
    <property type="entry name" value="HIV Type 1 Reverse Transcriptase, subunit A, domain 1"/>
    <property type="match status" value="1"/>
</dbReference>
<dbReference type="EMBL" id="QXFW01003315">
    <property type="protein sequence ID" value="KAE8971574.1"/>
    <property type="molecule type" value="Genomic_DNA"/>
</dbReference>
<evidence type="ECO:0000256" key="5">
    <source>
        <dbReference type="ARBA" id="ARBA00022759"/>
    </source>
</evidence>
<evidence type="ECO:0000313" key="15">
    <source>
        <dbReference type="Proteomes" id="UP000433483"/>
    </source>
</evidence>
<dbReference type="SUPFAM" id="SSF54160">
    <property type="entry name" value="Chromo domain-like"/>
    <property type="match status" value="1"/>
</dbReference>
<dbReference type="InterPro" id="IPR000477">
    <property type="entry name" value="RT_dom"/>
</dbReference>
<keyword evidence="3" id="KW-0548">Nucleotidyltransferase</keyword>
<evidence type="ECO:0000256" key="8">
    <source>
        <dbReference type="SAM" id="MobiDB-lite"/>
    </source>
</evidence>
<dbReference type="GO" id="GO:0004519">
    <property type="term" value="F:endonuclease activity"/>
    <property type="evidence" value="ECO:0007669"/>
    <property type="project" value="UniProtKB-KW"/>
</dbReference>
<keyword evidence="5" id="KW-0255">Endonuclease</keyword>
<dbReference type="InterPro" id="IPR043502">
    <property type="entry name" value="DNA/RNA_pol_sf"/>
</dbReference>
<protein>
    <recommendedName>
        <fullName evidence="1">RNA-directed DNA polymerase</fullName>
        <ecNumber evidence="1">2.7.7.49</ecNumber>
    </recommendedName>
</protein>
<proteinExistence type="predicted"/>
<dbReference type="EMBL" id="QXGD01003163">
    <property type="protein sequence ID" value="KAE9180100.1"/>
    <property type="molecule type" value="Genomic_DNA"/>
</dbReference>
<dbReference type="InterPro" id="IPR041373">
    <property type="entry name" value="RT_RNaseH"/>
</dbReference>
<dbReference type="GO" id="GO:0016787">
    <property type="term" value="F:hydrolase activity"/>
    <property type="evidence" value="ECO:0007669"/>
    <property type="project" value="UniProtKB-KW"/>
</dbReference>
<dbReference type="InterPro" id="IPR036397">
    <property type="entry name" value="RNaseH_sf"/>
</dbReference>
<dbReference type="Gene3D" id="2.40.50.40">
    <property type="match status" value="1"/>
</dbReference>
<evidence type="ECO:0000256" key="3">
    <source>
        <dbReference type="ARBA" id="ARBA00022695"/>
    </source>
</evidence>
<dbReference type="SUPFAM" id="SSF53098">
    <property type="entry name" value="Ribonuclease H-like"/>
    <property type="match status" value="1"/>
</dbReference>
<reference evidence="12 17" key="1">
    <citation type="submission" date="2018-09" db="EMBL/GenBank/DDBJ databases">
        <title>Genomic investigation of the strawberry pathogen Phytophthora fragariae indicates pathogenicity is determined by transcriptional variation in three key races.</title>
        <authorList>
            <person name="Adams T.M."/>
            <person name="Armitage A.D."/>
            <person name="Sobczyk M.K."/>
            <person name="Bates H.J."/>
            <person name="Dunwell J.M."/>
            <person name="Nellist C.F."/>
            <person name="Harrison R.J."/>
        </authorList>
    </citation>
    <scope>NUCLEOTIDE SEQUENCE [LARGE SCALE GENOMIC DNA]</scope>
    <source>
        <strain evidence="14 16">BC-1</strain>
        <strain evidence="13 15">NOV-27</strain>
        <strain evidence="12 17">SCRP245</strain>
    </source>
</reference>
<organism evidence="12 17">
    <name type="scientific">Phytophthora fragariae</name>
    <dbReference type="NCBI Taxonomy" id="53985"/>
    <lineage>
        <taxon>Eukaryota</taxon>
        <taxon>Sar</taxon>
        <taxon>Stramenopiles</taxon>
        <taxon>Oomycota</taxon>
        <taxon>Peronosporomycetes</taxon>
        <taxon>Peronosporales</taxon>
        <taxon>Peronosporaceae</taxon>
        <taxon>Phytophthora</taxon>
    </lineage>
</organism>
<evidence type="ECO:0000256" key="4">
    <source>
        <dbReference type="ARBA" id="ARBA00022722"/>
    </source>
</evidence>
<dbReference type="Proteomes" id="UP000460718">
    <property type="component" value="Unassembled WGS sequence"/>
</dbReference>
<evidence type="ECO:0000313" key="16">
    <source>
        <dbReference type="Proteomes" id="UP000440367"/>
    </source>
</evidence>
<evidence type="ECO:0000313" key="14">
    <source>
        <dbReference type="EMBL" id="KAE9180100.1"/>
    </source>
</evidence>
<dbReference type="EMBL" id="QXGB01003301">
    <property type="protein sequence ID" value="KAE9171550.1"/>
    <property type="molecule type" value="Genomic_DNA"/>
</dbReference>
<gene>
    <name evidence="14" type="ORF">PF002_g27654</name>
    <name evidence="13" type="ORF">PF005_g27096</name>
    <name evidence="12" type="ORF">PF011_g25988</name>
</gene>
<dbReference type="Pfam" id="PF17917">
    <property type="entry name" value="RT_RNaseH"/>
    <property type="match status" value="1"/>
</dbReference>
<keyword evidence="15" id="KW-1185">Reference proteome</keyword>